<evidence type="ECO:0000256" key="1">
    <source>
        <dbReference type="SAM" id="MobiDB-lite"/>
    </source>
</evidence>
<evidence type="ECO:0008006" key="4">
    <source>
        <dbReference type="Google" id="ProtNLM"/>
    </source>
</evidence>
<name>A0ABS7PBX0_9SPHN</name>
<organism evidence="2 3">
    <name type="scientific">Alteriqipengyuania abyssalis</name>
    <dbReference type="NCBI Taxonomy" id="2860200"/>
    <lineage>
        <taxon>Bacteria</taxon>
        <taxon>Pseudomonadati</taxon>
        <taxon>Pseudomonadota</taxon>
        <taxon>Alphaproteobacteria</taxon>
        <taxon>Sphingomonadales</taxon>
        <taxon>Erythrobacteraceae</taxon>
        <taxon>Alteriqipengyuania</taxon>
    </lineage>
</organism>
<gene>
    <name evidence="2" type="ORF">KYN89_05795</name>
</gene>
<protein>
    <recommendedName>
        <fullName evidence="4">PAS domain-containing protein</fullName>
    </recommendedName>
</protein>
<comment type="caution">
    <text evidence="2">The sequence shown here is derived from an EMBL/GenBank/DDBJ whole genome shotgun (WGS) entry which is preliminary data.</text>
</comment>
<sequence length="495" mass="53088">MDSLRGNPGVFDELPDDTSWEESDTDGELSVDETPPTLVGQDERRMQVRAYNYWAGLLGDRTFPSVEDIESDRLPDFSENSVLLDFTSGVEDPAIVFLGDRLAGECHCDHPIRTLADVPSRSLLSRITDHYLQILANEAPIGFEAEFVNNTGSTVLYRGILLPFSSDDETIDFIYGVINWKEVADQLTTDALLLQIDQALDSGPRPQSEDDDELPAPARRVTATPSITRWADGPGSSADQSHGEESARETARPVPSPVPSPTFARLDAHVGGGPLSPPMSRATGNDQPPTSANTTGLHACLAEARALVEAAGQADARSRVALYAAVSRAHDVALAAQAEPEAFAALLHEHAIEAAPRAPMTPVVKLVFGTDYDKSRIAEYAAVLAFAQRERIAHGALAAFLDAAEGGLKGVVSRERTFRREAAGKPAAGGAKARVRRKLATLPAQPIEAIPVKGAEFSVCVIRRDADGAIAFLGEVADDERLLARAAKHLTHATR</sequence>
<dbReference type="EMBL" id="JAHWXP010000002">
    <property type="protein sequence ID" value="MBY8336553.1"/>
    <property type="molecule type" value="Genomic_DNA"/>
</dbReference>
<evidence type="ECO:0000313" key="3">
    <source>
        <dbReference type="Proteomes" id="UP000759298"/>
    </source>
</evidence>
<evidence type="ECO:0000313" key="2">
    <source>
        <dbReference type="EMBL" id="MBY8336553.1"/>
    </source>
</evidence>
<feature type="region of interest" description="Disordered" evidence="1">
    <location>
        <begin position="201"/>
        <end position="294"/>
    </location>
</feature>
<feature type="compositionally biased region" description="Polar residues" evidence="1">
    <location>
        <begin position="282"/>
        <end position="294"/>
    </location>
</feature>
<proteinExistence type="predicted"/>
<feature type="region of interest" description="Disordered" evidence="1">
    <location>
        <begin position="1"/>
        <end position="41"/>
    </location>
</feature>
<feature type="compositionally biased region" description="Basic and acidic residues" evidence="1">
    <location>
        <begin position="241"/>
        <end position="251"/>
    </location>
</feature>
<feature type="compositionally biased region" description="Acidic residues" evidence="1">
    <location>
        <begin position="13"/>
        <end position="31"/>
    </location>
</feature>
<dbReference type="Proteomes" id="UP000759298">
    <property type="component" value="Unassembled WGS sequence"/>
</dbReference>
<dbReference type="RefSeq" id="WP_222824232.1">
    <property type="nucleotide sequence ID" value="NZ_JAHWXP010000002.1"/>
</dbReference>
<reference evidence="2 3" key="1">
    <citation type="submission" date="2021-07" db="EMBL/GenBank/DDBJ databases">
        <title>Alteriqipengyuania abyssalis NZ-12B nov, sp.nov isolated from deep sea sponge in pacific ocean.</title>
        <authorList>
            <person name="Tareen S."/>
            <person name="Wink J."/>
        </authorList>
    </citation>
    <scope>NUCLEOTIDE SEQUENCE [LARGE SCALE GENOMIC DNA]</scope>
    <source>
        <strain evidence="2 3">NZ-12B</strain>
    </source>
</reference>
<keyword evidence="3" id="KW-1185">Reference proteome</keyword>
<accession>A0ABS7PBX0</accession>